<dbReference type="Proteomes" id="UP000030764">
    <property type="component" value="Unassembled WGS sequence"/>
</dbReference>
<accession>A0A085MHM0</accession>
<dbReference type="InterPro" id="IPR041426">
    <property type="entry name" value="Mos1_HTH"/>
</dbReference>
<dbReference type="Pfam" id="PF17906">
    <property type="entry name" value="HTH_48"/>
    <property type="match status" value="1"/>
</dbReference>
<feature type="compositionally biased region" description="Basic and acidic residues" evidence="1">
    <location>
        <begin position="35"/>
        <end position="47"/>
    </location>
</feature>
<evidence type="ECO:0000313" key="3">
    <source>
        <dbReference type="EMBL" id="KFD56716.1"/>
    </source>
</evidence>
<keyword evidence="5" id="KW-1185">Reference proteome</keyword>
<name>A0A085MHM0_9BILA</name>
<dbReference type="EMBL" id="KL367550">
    <property type="protein sequence ID" value="KFD64832.1"/>
    <property type="molecule type" value="Genomic_DNA"/>
</dbReference>
<dbReference type="Gene3D" id="1.10.10.1450">
    <property type="match status" value="1"/>
</dbReference>
<reference evidence="3 5" key="1">
    <citation type="journal article" date="2014" name="Nat. Genet.">
        <title>Genome and transcriptome of the porcine whipworm Trichuris suis.</title>
        <authorList>
            <person name="Jex A.R."/>
            <person name="Nejsum P."/>
            <person name="Schwarz E.M."/>
            <person name="Hu L."/>
            <person name="Young N.D."/>
            <person name="Hall R.S."/>
            <person name="Korhonen P.K."/>
            <person name="Liao S."/>
            <person name="Thamsborg S."/>
            <person name="Xia J."/>
            <person name="Xu P."/>
            <person name="Wang S."/>
            <person name="Scheerlinck J.P."/>
            <person name="Hofmann A."/>
            <person name="Sternberg P.W."/>
            <person name="Wang J."/>
            <person name="Gasser R.B."/>
        </authorList>
    </citation>
    <scope>NUCLEOTIDE SEQUENCE [LARGE SCALE GENOMIC DNA]</scope>
    <source>
        <strain evidence="4">DCEP-RM93F</strain>
        <strain evidence="3">DCEP-RM93M</strain>
    </source>
</reference>
<evidence type="ECO:0000259" key="2">
    <source>
        <dbReference type="Pfam" id="PF17906"/>
    </source>
</evidence>
<dbReference type="EMBL" id="KL363192">
    <property type="protein sequence ID" value="KFD56716.1"/>
    <property type="molecule type" value="Genomic_DNA"/>
</dbReference>
<feature type="domain" description="Mos1 transposase HTH" evidence="2">
    <location>
        <begin position="92"/>
        <end position="131"/>
    </location>
</feature>
<evidence type="ECO:0000256" key="1">
    <source>
        <dbReference type="SAM" id="MobiDB-lite"/>
    </source>
</evidence>
<proteinExistence type="predicted"/>
<sequence>MHKFASEEYPIARERTTSCHLSEIRRYSSAGLEKSTTRDVLPRHDSSRLPPPPVNAASIDVHHDCIQSYLRISVFPVPRVTENRGDVRFQQHAVIKFLFHEGVSSDEIHWRLLEVYKDDALSHPRVKFWIADFAGAENPSLTNQSLVGQLNGLMKMLQLWRRWFWRTEESRLQKSWHGISFLVAQLKAFYMITGDCQKSCTWGAQNSLTF</sequence>
<feature type="region of interest" description="Disordered" evidence="1">
    <location>
        <begin position="33"/>
        <end position="52"/>
    </location>
</feature>
<evidence type="ECO:0000313" key="4">
    <source>
        <dbReference type="EMBL" id="KFD64832.1"/>
    </source>
</evidence>
<dbReference type="Proteomes" id="UP000030758">
    <property type="component" value="Unassembled WGS sequence"/>
</dbReference>
<gene>
    <name evidence="3" type="ORF">M513_02392</name>
    <name evidence="4" type="ORF">M514_02392</name>
</gene>
<evidence type="ECO:0000313" key="5">
    <source>
        <dbReference type="Proteomes" id="UP000030764"/>
    </source>
</evidence>
<dbReference type="AlphaFoldDB" id="A0A085MHM0"/>
<protein>
    <recommendedName>
        <fullName evidence="2">Mos1 transposase HTH domain-containing protein</fullName>
    </recommendedName>
</protein>
<organism evidence="3 5">
    <name type="scientific">Trichuris suis</name>
    <name type="common">pig whipworm</name>
    <dbReference type="NCBI Taxonomy" id="68888"/>
    <lineage>
        <taxon>Eukaryota</taxon>
        <taxon>Metazoa</taxon>
        <taxon>Ecdysozoa</taxon>
        <taxon>Nematoda</taxon>
        <taxon>Enoplea</taxon>
        <taxon>Dorylaimia</taxon>
        <taxon>Trichinellida</taxon>
        <taxon>Trichuridae</taxon>
        <taxon>Trichuris</taxon>
    </lineage>
</organism>